<comment type="caution">
    <text evidence="2">The sequence shown here is derived from an EMBL/GenBank/DDBJ whole genome shotgun (WGS) entry which is preliminary data.</text>
</comment>
<name>A0A2N5RVK7_9BASI</name>
<feature type="region of interest" description="Disordered" evidence="1">
    <location>
        <begin position="35"/>
        <end position="57"/>
    </location>
</feature>
<dbReference type="AlphaFoldDB" id="A0A2N5RVK7"/>
<sequence>MDAPLLTGLATPTAAPHLMGLATPTAAPHPWAWQHQQRNPFHGPGNTGGGTLFYGPGNHRRRNPILWAWQTPAAQPHSMGWVTRGSAPPLDGFGKRQRPDPI</sequence>
<feature type="compositionally biased region" description="Basic and acidic residues" evidence="1">
    <location>
        <begin position="93"/>
        <end position="102"/>
    </location>
</feature>
<keyword evidence="3" id="KW-1185">Reference proteome</keyword>
<organism evidence="2 3">
    <name type="scientific">Puccinia coronata f. sp. avenae</name>
    <dbReference type="NCBI Taxonomy" id="200324"/>
    <lineage>
        <taxon>Eukaryota</taxon>
        <taxon>Fungi</taxon>
        <taxon>Dikarya</taxon>
        <taxon>Basidiomycota</taxon>
        <taxon>Pucciniomycotina</taxon>
        <taxon>Pucciniomycetes</taxon>
        <taxon>Pucciniales</taxon>
        <taxon>Pucciniaceae</taxon>
        <taxon>Puccinia</taxon>
    </lineage>
</organism>
<dbReference type="OrthoDB" id="3786084at2759"/>
<dbReference type="Proteomes" id="UP000235388">
    <property type="component" value="Unassembled WGS sequence"/>
</dbReference>
<gene>
    <name evidence="2" type="ORF">PCANC_28917</name>
</gene>
<reference evidence="2 3" key="1">
    <citation type="submission" date="2017-11" db="EMBL/GenBank/DDBJ databases">
        <title>De novo assembly and phasing of dikaryotic genomes from two isolates of Puccinia coronata f. sp. avenae, the causal agent of oat crown rust.</title>
        <authorList>
            <person name="Miller M.E."/>
            <person name="Zhang Y."/>
            <person name="Omidvar V."/>
            <person name="Sperschneider J."/>
            <person name="Schwessinger B."/>
            <person name="Raley C."/>
            <person name="Palmer J.M."/>
            <person name="Garnica D."/>
            <person name="Upadhyaya N."/>
            <person name="Rathjen J."/>
            <person name="Taylor J.M."/>
            <person name="Park R.F."/>
            <person name="Dodds P.N."/>
            <person name="Hirsch C.D."/>
            <person name="Kianian S.F."/>
            <person name="Figueroa M."/>
        </authorList>
    </citation>
    <scope>NUCLEOTIDE SEQUENCE [LARGE SCALE GENOMIC DNA]</scope>
    <source>
        <strain evidence="2">12NC29</strain>
    </source>
</reference>
<evidence type="ECO:0000313" key="3">
    <source>
        <dbReference type="Proteomes" id="UP000235388"/>
    </source>
</evidence>
<dbReference type="EMBL" id="PGCJ01001514">
    <property type="protein sequence ID" value="PLW05013.1"/>
    <property type="molecule type" value="Genomic_DNA"/>
</dbReference>
<feature type="region of interest" description="Disordered" evidence="1">
    <location>
        <begin position="77"/>
        <end position="102"/>
    </location>
</feature>
<accession>A0A2N5RVK7</accession>
<evidence type="ECO:0000256" key="1">
    <source>
        <dbReference type="SAM" id="MobiDB-lite"/>
    </source>
</evidence>
<evidence type="ECO:0000313" key="2">
    <source>
        <dbReference type="EMBL" id="PLW05013.1"/>
    </source>
</evidence>
<proteinExistence type="predicted"/>
<protein>
    <submittedName>
        <fullName evidence="2">Uncharacterized protein</fullName>
    </submittedName>
</protein>